<evidence type="ECO:0000313" key="2">
    <source>
        <dbReference type="EMBL" id="MBD2531095.1"/>
    </source>
</evidence>
<sequence length="780" mass="90359">MARRSLKASTVGIEKAKRAFKVREWTQEYLASEVGLETRQSIWKFFTGKPIERQNFMEICFQLGLDWQDIAQLPDQRLLTENNQTWENCQDVESLVQMLRSHRSDKIQSQCATTRLLDIPQPIQLEEIYVDTNILNNITSRRWLDILDLQESIPEEFDCFDFNQLYQERVSAIQAVITYPKLMVLGKPGSGKTTFLKYITMQCNQGKLLSDRIPIFIRLRNFAEDARETGKYSLLNYISQELTDCGASDPEIQALLIDGKILVLLDGLDEIPEDDNQTIISKIAIFAEKYYKNQFIITCRIGSQQYRFEEFSDVEIADFDSSQIEAFVQNWFINVSNNSLEKGQALTCQFVEKLQLLENKQIRELVVTPLLLNLVCCVFQGRSDFPVRKVELYKQGLDILLNRWDKVRNIKRNEIYLRLSLPQKFGLLSQIAAITFKQGHYFFTQSNVQQYITDYLCNLPIDQTEPEVLQLNSEVVLKLLETNGLLIEQARGIYSFSHIVFQEYLTAKNIVTSPNPQILEKKLIELVSHLREPRWRKIFLLTAGMLDDPICLLQFMKQDIDQLVAFDKQLQKFFNWVNHKSLSVQSTHKRVAIRAFYLTLELLDDLNLTNDLAFSLGIDLRLTNNLTPDLALDIALQCALQLSLALLHEPSLDRILALSFALPDDRTLACNPELQHSLQKLKEQLPTPVQGKEKLKEWWNANGQTWANELRLVIVRCRNIGHQWQFSEQHKEVLKQYYTANQLLVDCLNSTCKITPTLTENILATLLLPTPKRLIRYSSI</sequence>
<evidence type="ECO:0000259" key="1">
    <source>
        <dbReference type="PROSITE" id="PS50837"/>
    </source>
</evidence>
<dbReference type="Proteomes" id="UP000623440">
    <property type="component" value="Unassembled WGS sequence"/>
</dbReference>
<comment type="caution">
    <text evidence="2">The sequence shown here is derived from an EMBL/GenBank/DDBJ whole genome shotgun (WGS) entry which is preliminary data.</text>
</comment>
<dbReference type="EMBL" id="JACJSI010000029">
    <property type="protein sequence ID" value="MBD2531095.1"/>
    <property type="molecule type" value="Genomic_DNA"/>
</dbReference>
<feature type="domain" description="NACHT" evidence="1">
    <location>
        <begin position="180"/>
        <end position="275"/>
    </location>
</feature>
<dbReference type="PANTHER" id="PTHR46844">
    <property type="entry name" value="SLR5058 PROTEIN"/>
    <property type="match status" value="1"/>
</dbReference>
<keyword evidence="3" id="KW-1185">Reference proteome</keyword>
<dbReference type="PROSITE" id="PS50837">
    <property type="entry name" value="NACHT"/>
    <property type="match status" value="1"/>
</dbReference>
<evidence type="ECO:0000313" key="3">
    <source>
        <dbReference type="Proteomes" id="UP000623440"/>
    </source>
</evidence>
<protein>
    <submittedName>
        <fullName evidence="2">NACHT domain-containing NTPase</fullName>
    </submittedName>
</protein>
<dbReference type="InterPro" id="IPR027417">
    <property type="entry name" value="P-loop_NTPase"/>
</dbReference>
<proteinExistence type="predicted"/>
<organism evidence="2 3">
    <name type="scientific">Nostoc flagelliforme FACHB-838</name>
    <dbReference type="NCBI Taxonomy" id="2692904"/>
    <lineage>
        <taxon>Bacteria</taxon>
        <taxon>Bacillati</taxon>
        <taxon>Cyanobacteriota</taxon>
        <taxon>Cyanophyceae</taxon>
        <taxon>Nostocales</taxon>
        <taxon>Nostocaceae</taxon>
        <taxon>Nostoc</taxon>
    </lineage>
</organism>
<dbReference type="RefSeq" id="WP_190941802.1">
    <property type="nucleotide sequence ID" value="NZ_JACJSI010000029.1"/>
</dbReference>
<dbReference type="Gene3D" id="3.40.50.300">
    <property type="entry name" value="P-loop containing nucleotide triphosphate hydrolases"/>
    <property type="match status" value="1"/>
</dbReference>
<dbReference type="InterPro" id="IPR054501">
    <property type="entry name" value="NCH2"/>
</dbReference>
<dbReference type="Pfam" id="PF05729">
    <property type="entry name" value="NACHT"/>
    <property type="match status" value="1"/>
</dbReference>
<name>A0ABR8DQD1_9NOSO</name>
<dbReference type="PANTHER" id="PTHR46844:SF1">
    <property type="entry name" value="SLR5058 PROTEIN"/>
    <property type="match status" value="1"/>
</dbReference>
<gene>
    <name evidence="2" type="ORF">H6G97_16495</name>
</gene>
<dbReference type="SUPFAM" id="SSF52540">
    <property type="entry name" value="P-loop containing nucleoside triphosphate hydrolases"/>
    <property type="match status" value="1"/>
</dbReference>
<reference evidence="2 3" key="1">
    <citation type="journal article" date="2020" name="ISME J.">
        <title>Comparative genomics reveals insights into cyanobacterial evolution and habitat adaptation.</title>
        <authorList>
            <person name="Chen M.Y."/>
            <person name="Teng W.K."/>
            <person name="Zhao L."/>
            <person name="Hu C.X."/>
            <person name="Zhou Y.K."/>
            <person name="Han B.P."/>
            <person name="Song L.R."/>
            <person name="Shu W.S."/>
        </authorList>
    </citation>
    <scope>NUCLEOTIDE SEQUENCE [LARGE SCALE GENOMIC DNA]</scope>
    <source>
        <strain evidence="2 3">FACHB-838</strain>
    </source>
</reference>
<accession>A0ABR8DQD1</accession>
<dbReference type="Pfam" id="PF22727">
    <property type="entry name" value="NCH2"/>
    <property type="match status" value="1"/>
</dbReference>
<dbReference type="InterPro" id="IPR007111">
    <property type="entry name" value="NACHT_NTPase"/>
</dbReference>